<name>A0A0C3BHX3_PILCF</name>
<proteinExistence type="predicted"/>
<evidence type="ECO:0000313" key="2">
    <source>
        <dbReference type="Proteomes" id="UP000054166"/>
    </source>
</evidence>
<dbReference type="InParanoid" id="A0A0C3BHX3"/>
<dbReference type="HOGENOM" id="CLU_2134478_0_0_1"/>
<reference evidence="2" key="2">
    <citation type="submission" date="2015-01" db="EMBL/GenBank/DDBJ databases">
        <title>Evolutionary Origins and Diversification of the Mycorrhizal Mutualists.</title>
        <authorList>
            <consortium name="DOE Joint Genome Institute"/>
            <consortium name="Mycorrhizal Genomics Consortium"/>
            <person name="Kohler A."/>
            <person name="Kuo A."/>
            <person name="Nagy L.G."/>
            <person name="Floudas D."/>
            <person name="Copeland A."/>
            <person name="Barry K.W."/>
            <person name="Cichocki N."/>
            <person name="Veneault-Fourrey C."/>
            <person name="LaButti K."/>
            <person name="Lindquist E.A."/>
            <person name="Lipzen A."/>
            <person name="Lundell T."/>
            <person name="Morin E."/>
            <person name="Murat C."/>
            <person name="Riley R."/>
            <person name="Ohm R."/>
            <person name="Sun H."/>
            <person name="Tunlid A."/>
            <person name="Henrissat B."/>
            <person name="Grigoriev I.V."/>
            <person name="Hibbett D.S."/>
            <person name="Martin F."/>
        </authorList>
    </citation>
    <scope>NUCLEOTIDE SEQUENCE [LARGE SCALE GENOMIC DNA]</scope>
    <source>
        <strain evidence="2">F 1598</strain>
    </source>
</reference>
<gene>
    <name evidence="1" type="ORF">PILCRDRAFT_91321</name>
</gene>
<dbReference type="Proteomes" id="UP000054166">
    <property type="component" value="Unassembled WGS sequence"/>
</dbReference>
<protein>
    <submittedName>
        <fullName evidence="1">Uncharacterized protein</fullName>
    </submittedName>
</protein>
<dbReference type="EMBL" id="KN833029">
    <property type="protein sequence ID" value="KIM76972.1"/>
    <property type="molecule type" value="Genomic_DNA"/>
</dbReference>
<accession>A0A0C3BHX3</accession>
<dbReference type="AlphaFoldDB" id="A0A0C3BHX3"/>
<keyword evidence="2" id="KW-1185">Reference proteome</keyword>
<evidence type="ECO:0000313" key="1">
    <source>
        <dbReference type="EMBL" id="KIM76972.1"/>
    </source>
</evidence>
<reference evidence="1 2" key="1">
    <citation type="submission" date="2014-04" db="EMBL/GenBank/DDBJ databases">
        <authorList>
            <consortium name="DOE Joint Genome Institute"/>
            <person name="Kuo A."/>
            <person name="Tarkka M."/>
            <person name="Buscot F."/>
            <person name="Kohler A."/>
            <person name="Nagy L.G."/>
            <person name="Floudas D."/>
            <person name="Copeland A."/>
            <person name="Barry K.W."/>
            <person name="Cichocki N."/>
            <person name="Veneault-Fourrey C."/>
            <person name="LaButti K."/>
            <person name="Lindquist E.A."/>
            <person name="Lipzen A."/>
            <person name="Lundell T."/>
            <person name="Morin E."/>
            <person name="Murat C."/>
            <person name="Sun H."/>
            <person name="Tunlid A."/>
            <person name="Henrissat B."/>
            <person name="Grigoriev I.V."/>
            <person name="Hibbett D.S."/>
            <person name="Martin F."/>
            <person name="Nordberg H.P."/>
            <person name="Cantor M.N."/>
            <person name="Hua S.X."/>
        </authorList>
    </citation>
    <scope>NUCLEOTIDE SEQUENCE [LARGE SCALE GENOMIC DNA]</scope>
    <source>
        <strain evidence="1 2">F 1598</strain>
    </source>
</reference>
<sequence length="113" mass="12953">MAHTIVAFMSNVGLLPRGRPFLHVASALTHIPSQPMRQQTVVMAALDKLNVTLPLGMQCLTLSILEISDRQDDIPTRRHNFRDGKFFNHGQKRKHEYELVTYARQWTVKQVST</sequence>
<organism evidence="1 2">
    <name type="scientific">Piloderma croceum (strain F 1598)</name>
    <dbReference type="NCBI Taxonomy" id="765440"/>
    <lineage>
        <taxon>Eukaryota</taxon>
        <taxon>Fungi</taxon>
        <taxon>Dikarya</taxon>
        <taxon>Basidiomycota</taxon>
        <taxon>Agaricomycotina</taxon>
        <taxon>Agaricomycetes</taxon>
        <taxon>Agaricomycetidae</taxon>
        <taxon>Atheliales</taxon>
        <taxon>Atheliaceae</taxon>
        <taxon>Piloderma</taxon>
    </lineage>
</organism>